<dbReference type="AlphaFoldDB" id="A0A485KK46"/>
<name>A0A485KK46_9STRA</name>
<dbReference type="Proteomes" id="UP000332933">
    <property type="component" value="Unassembled WGS sequence"/>
</dbReference>
<gene>
    <name evidence="4" type="primary">Aste57867_8387</name>
    <name evidence="3" type="ORF">As57867_008355</name>
    <name evidence="4" type="ORF">ASTE57867_8387</name>
</gene>
<dbReference type="GO" id="GO:0010508">
    <property type="term" value="P:positive regulation of autophagy"/>
    <property type="evidence" value="ECO:0007669"/>
    <property type="project" value="TreeGrafter"/>
</dbReference>
<dbReference type="GO" id="GO:1990130">
    <property type="term" value="C:GATOR1 complex"/>
    <property type="evidence" value="ECO:0007669"/>
    <property type="project" value="TreeGrafter"/>
</dbReference>
<evidence type="ECO:0000256" key="2">
    <source>
        <dbReference type="SAM" id="MobiDB-lite"/>
    </source>
</evidence>
<reference evidence="3" key="2">
    <citation type="submission" date="2019-06" db="EMBL/GenBank/DDBJ databases">
        <title>Genomics analysis of Aphanomyces spp. identifies a new class of oomycete effector associated with host adaptation.</title>
        <authorList>
            <person name="Gaulin E."/>
        </authorList>
    </citation>
    <scope>NUCLEOTIDE SEQUENCE</scope>
    <source>
        <strain evidence="3">CBS 578.67</strain>
    </source>
</reference>
<dbReference type="GO" id="GO:0005774">
    <property type="term" value="C:vacuolar membrane"/>
    <property type="evidence" value="ECO:0007669"/>
    <property type="project" value="TreeGrafter"/>
</dbReference>
<dbReference type="PANTHER" id="PTHR12991">
    <property type="entry name" value="NITROGEN PERMEASE REGULATOR 2/TUMOR SUPPRESSOR CANDIDATE 4"/>
    <property type="match status" value="1"/>
</dbReference>
<comment type="similarity">
    <text evidence="1">Belongs to the NPR2 family.</text>
</comment>
<reference evidence="4 5" key="1">
    <citation type="submission" date="2019-03" db="EMBL/GenBank/DDBJ databases">
        <authorList>
            <person name="Gaulin E."/>
            <person name="Dumas B."/>
        </authorList>
    </citation>
    <scope>NUCLEOTIDE SEQUENCE [LARGE SCALE GENOMIC DNA]</scope>
    <source>
        <strain evidence="4">CBS 568.67</strain>
    </source>
</reference>
<accession>A0A485KK46</accession>
<dbReference type="Pfam" id="PF06218">
    <property type="entry name" value="NPR2"/>
    <property type="match status" value="2"/>
</dbReference>
<dbReference type="InterPro" id="IPR009348">
    <property type="entry name" value="NPR2-like"/>
</dbReference>
<evidence type="ECO:0000313" key="3">
    <source>
        <dbReference type="EMBL" id="KAF0701090.1"/>
    </source>
</evidence>
<keyword evidence="5" id="KW-1185">Reference proteome</keyword>
<dbReference type="EMBL" id="VJMH01005102">
    <property type="protein sequence ID" value="KAF0701090.1"/>
    <property type="molecule type" value="Genomic_DNA"/>
</dbReference>
<proteinExistence type="inferred from homology"/>
<evidence type="ECO:0000313" key="5">
    <source>
        <dbReference type="Proteomes" id="UP000332933"/>
    </source>
</evidence>
<protein>
    <submittedName>
        <fullName evidence="4">Aste57867_8387 protein</fullName>
    </submittedName>
</protein>
<dbReference type="GO" id="GO:0005096">
    <property type="term" value="F:GTPase activator activity"/>
    <property type="evidence" value="ECO:0007669"/>
    <property type="project" value="TreeGrafter"/>
</dbReference>
<dbReference type="EMBL" id="CAADRA010005123">
    <property type="protein sequence ID" value="VFT85273.1"/>
    <property type="molecule type" value="Genomic_DNA"/>
</dbReference>
<evidence type="ECO:0000313" key="4">
    <source>
        <dbReference type="EMBL" id="VFT85273.1"/>
    </source>
</evidence>
<organism evidence="4 5">
    <name type="scientific">Aphanomyces stellatus</name>
    <dbReference type="NCBI Taxonomy" id="120398"/>
    <lineage>
        <taxon>Eukaryota</taxon>
        <taxon>Sar</taxon>
        <taxon>Stramenopiles</taxon>
        <taxon>Oomycota</taxon>
        <taxon>Saprolegniomycetes</taxon>
        <taxon>Saprolegniales</taxon>
        <taxon>Verrucalvaceae</taxon>
        <taxon>Aphanomyces</taxon>
    </lineage>
</organism>
<dbReference type="OrthoDB" id="338854at2759"/>
<evidence type="ECO:0000256" key="1">
    <source>
        <dbReference type="ARBA" id="ARBA00008433"/>
    </source>
</evidence>
<dbReference type="GO" id="GO:1904262">
    <property type="term" value="P:negative regulation of TORC1 signaling"/>
    <property type="evidence" value="ECO:0007669"/>
    <property type="project" value="TreeGrafter"/>
</dbReference>
<feature type="region of interest" description="Disordered" evidence="2">
    <location>
        <begin position="359"/>
        <end position="382"/>
    </location>
</feature>
<dbReference type="PANTHER" id="PTHR12991:SF10">
    <property type="entry name" value="GATOR COMPLEX PROTEIN NPRL2"/>
    <property type="match status" value="1"/>
</dbReference>
<sequence length="421" mass="47347">MIQGIFYSEFDNIAGPQIVYQAPPNALSNEVFDSVSGYIIIDKALCGKIITVCPQDIKIVGYPVCIEDDKYHRNALLFNIGFVFHKDADAVPYKPILRKLGALMESMEKELCFLSKETTKATLATILPSILHDLTLYGESTITIDTSNIINLKVFHKLPPPPNVCDFQVPVAIRDLNDLLKNSVEWDLALQKIVPHIDGINYVKRISIVAEVEISIVKNCLRQLLYYGCITMIDIFLHSNMYSTTSKIYEFFNDPSLQQACVAYISRENDAPPSFSTVFALYCALQPNTPVGHVWNSHQKLLSQIDLRRFVTFGVIHGFLRRIHRYPATIDRISRSMTLSSSPSSMNVSSAALNNGGLPIRASLKTTPPQHGGVRSSLDKEKVKKMMDGEHHTDEICCTHMIRNSELEMLMANEAYCFVHK</sequence>